<feature type="domain" description="PLD phosphodiesterase" evidence="1">
    <location>
        <begin position="287"/>
        <end position="313"/>
    </location>
</feature>
<dbReference type="RefSeq" id="WP_030005304.1">
    <property type="nucleotide sequence ID" value="NC_022549.1"/>
</dbReference>
<keyword evidence="3" id="KW-1185">Reference proteome</keyword>
<dbReference type="SMART" id="SM00155">
    <property type="entry name" value="PLDc"/>
    <property type="match status" value="2"/>
</dbReference>
<dbReference type="AlphaFoldDB" id="U4KTC4"/>
<dbReference type="PANTHER" id="PTHR21248">
    <property type="entry name" value="CARDIOLIPIN SYNTHASE"/>
    <property type="match status" value="1"/>
</dbReference>
<feature type="domain" description="PLD phosphodiesterase" evidence="1">
    <location>
        <begin position="131"/>
        <end position="158"/>
    </location>
</feature>
<accession>U4KTC4</accession>
<name>U4KTC4_9MOLU</name>
<dbReference type="OrthoDB" id="9762009at2"/>
<dbReference type="HOGENOM" id="CLU_772983_0_0_14"/>
<protein>
    <submittedName>
        <fullName evidence="2">Phospholipase D/Transphosphatidylase</fullName>
    </submittedName>
</protein>
<dbReference type="PROSITE" id="PS50035">
    <property type="entry name" value="PLD"/>
    <property type="match status" value="2"/>
</dbReference>
<evidence type="ECO:0000313" key="3">
    <source>
        <dbReference type="Proteomes" id="UP000032737"/>
    </source>
</evidence>
<dbReference type="Gene3D" id="3.30.870.10">
    <property type="entry name" value="Endonuclease Chain A"/>
    <property type="match status" value="2"/>
</dbReference>
<dbReference type="Pfam" id="PF13091">
    <property type="entry name" value="PLDc_2"/>
    <property type="match status" value="2"/>
</dbReference>
<dbReference type="PANTHER" id="PTHR21248:SF12">
    <property type="entry name" value="CARDIOLIPIN SYNTHASE C"/>
    <property type="match status" value="1"/>
</dbReference>
<dbReference type="InterPro" id="IPR025202">
    <property type="entry name" value="PLD-like_dom"/>
</dbReference>
<sequence length="367" mass="42884">MNTQITLLKDGKNAFDEIIKSINEAKEEILINMFIWRDDLIGNEVLDAVINALLRGVKVTIDKDKSSEFLEKGEETKQSMFHKKHTVFGLIKAYFVGISQNKPKPKGYRQQRNFKLEAIMSHKNLTLKTRKNKYDHSKFYLIDHHVLFLGGINIEDKEVTHDLAKMVYHDYMIKITEPSLITLFKERFYGNKSRTSSVYDFILNHKKKKEIRPSFYELIDNAKEEIIITMAYMGHKKTIEKLKAANQRGVSVSILTSNEANLQDHINKKMLAYLFKHKKDNLSIYLSSKMIHTKLLIADNQVTLGSSNMNRTAYQKLDELNFYTTDQQIRDQLIKDRHFELTYSKEVLSLDDLIYPKFKAFIESLIV</sequence>
<proteinExistence type="predicted"/>
<dbReference type="InterPro" id="IPR001736">
    <property type="entry name" value="PLipase_D/transphosphatidylase"/>
</dbReference>
<dbReference type="Proteomes" id="UP000032737">
    <property type="component" value="Chromosome"/>
</dbReference>
<dbReference type="KEGG" id="abra:BN85314230"/>
<dbReference type="EMBL" id="FO681348">
    <property type="protein sequence ID" value="CCV66444.1"/>
    <property type="molecule type" value="Genomic_DNA"/>
</dbReference>
<evidence type="ECO:0000259" key="1">
    <source>
        <dbReference type="PROSITE" id="PS50035"/>
    </source>
</evidence>
<dbReference type="STRING" id="61635.BN85314230"/>
<dbReference type="GO" id="GO:0032049">
    <property type="term" value="P:cardiolipin biosynthetic process"/>
    <property type="evidence" value="ECO:0007669"/>
    <property type="project" value="UniProtKB-ARBA"/>
</dbReference>
<organism evidence="2 3">
    <name type="scientific">Acholeplasma brassicae</name>
    <dbReference type="NCBI Taxonomy" id="61635"/>
    <lineage>
        <taxon>Bacteria</taxon>
        <taxon>Bacillati</taxon>
        <taxon>Mycoplasmatota</taxon>
        <taxon>Mollicutes</taxon>
        <taxon>Acholeplasmatales</taxon>
        <taxon>Acholeplasmataceae</taxon>
        <taxon>Acholeplasma</taxon>
    </lineage>
</organism>
<reference evidence="2 3" key="1">
    <citation type="journal article" date="2013" name="J. Mol. Microbiol. Biotechnol.">
        <title>Analysis of the Complete Genomes of Acholeplasma brassicae , A. palmae and A. laidlawii and Their Comparison to the Obligate Parasites from ' Candidatus Phytoplasma'.</title>
        <authorList>
            <person name="Kube M."/>
            <person name="Siewert C."/>
            <person name="Migdoll A.M."/>
            <person name="Duduk B."/>
            <person name="Holz S."/>
            <person name="Rabus R."/>
            <person name="Seemuller E."/>
            <person name="Mitrovic J."/>
            <person name="Muller I."/>
            <person name="Buttner C."/>
            <person name="Reinhardt R."/>
        </authorList>
    </citation>
    <scope>NUCLEOTIDE SEQUENCE [LARGE SCALE GENOMIC DNA]</scope>
    <source>
        <strain evidence="3">0502</strain>
    </source>
</reference>
<dbReference type="SUPFAM" id="SSF56024">
    <property type="entry name" value="Phospholipase D/nuclease"/>
    <property type="match status" value="2"/>
</dbReference>
<evidence type="ECO:0000313" key="2">
    <source>
        <dbReference type="EMBL" id="CCV66444.1"/>
    </source>
</evidence>
<gene>
    <name evidence="2" type="ORF">BN85314230</name>
</gene>
<dbReference type="GO" id="GO:0030572">
    <property type="term" value="F:phosphatidyltransferase activity"/>
    <property type="evidence" value="ECO:0007669"/>
    <property type="project" value="UniProtKB-ARBA"/>
</dbReference>